<keyword evidence="1" id="KW-0175">Coiled coil</keyword>
<evidence type="ECO:0000313" key="3">
    <source>
        <dbReference type="EMBL" id="VFJ52792.1"/>
    </source>
</evidence>
<name>A0A450SHV0_9GAMM</name>
<evidence type="ECO:0008006" key="4">
    <source>
        <dbReference type="Google" id="ProtNLM"/>
    </source>
</evidence>
<evidence type="ECO:0000256" key="2">
    <source>
        <dbReference type="SAM" id="Phobius"/>
    </source>
</evidence>
<keyword evidence="2" id="KW-0472">Membrane</keyword>
<dbReference type="EMBL" id="CAADEW010000038">
    <property type="protein sequence ID" value="VFJ52792.1"/>
    <property type="molecule type" value="Genomic_DNA"/>
</dbReference>
<reference evidence="3" key="1">
    <citation type="submission" date="2019-02" db="EMBL/GenBank/DDBJ databases">
        <authorList>
            <person name="Gruber-Vodicka R. H."/>
            <person name="Seah K. B. B."/>
        </authorList>
    </citation>
    <scope>NUCLEOTIDE SEQUENCE</scope>
    <source>
        <strain evidence="3">BECK_BZ15</strain>
    </source>
</reference>
<keyword evidence="2" id="KW-0812">Transmembrane</keyword>
<feature type="transmembrane region" description="Helical" evidence="2">
    <location>
        <begin position="65"/>
        <end position="88"/>
    </location>
</feature>
<evidence type="ECO:0000256" key="1">
    <source>
        <dbReference type="SAM" id="Coils"/>
    </source>
</evidence>
<protein>
    <recommendedName>
        <fullName evidence="4">DUF1640 domain-containing protein</fullName>
    </recommendedName>
</protein>
<organism evidence="3">
    <name type="scientific">Candidatus Kentrum sp. FW</name>
    <dbReference type="NCBI Taxonomy" id="2126338"/>
    <lineage>
        <taxon>Bacteria</taxon>
        <taxon>Pseudomonadati</taxon>
        <taxon>Pseudomonadota</taxon>
        <taxon>Gammaproteobacteria</taxon>
        <taxon>Candidatus Kentrum</taxon>
    </lineage>
</organism>
<dbReference type="AlphaFoldDB" id="A0A450SHV0"/>
<sequence>MTTITFDTLKFVRTLQAANFSEEQAEALSTAIKDVQRESDLATKADLRELEKAIKADLKETENRIIYRLTLQMGDMFIANIVALTALYKLFVS</sequence>
<keyword evidence="2" id="KW-1133">Transmembrane helix</keyword>
<proteinExistence type="predicted"/>
<accession>A0A450SHV0</accession>
<gene>
    <name evidence="3" type="ORF">BECKFW1821A_GA0114235_10382</name>
</gene>
<feature type="coiled-coil region" evidence="1">
    <location>
        <begin position="18"/>
        <end position="64"/>
    </location>
</feature>
<dbReference type="Gene3D" id="1.20.5.340">
    <property type="match status" value="1"/>
</dbReference>